<dbReference type="InterPro" id="IPR000740">
    <property type="entry name" value="GrpE"/>
</dbReference>
<keyword evidence="8" id="KW-1185">Reference proteome</keyword>
<dbReference type="InterPro" id="IPR013805">
    <property type="entry name" value="GrpE_CC"/>
</dbReference>
<dbReference type="Proteomes" id="UP000642920">
    <property type="component" value="Unassembled WGS sequence"/>
</dbReference>
<accession>A0A937AE86</accession>
<evidence type="ECO:0000313" key="8">
    <source>
        <dbReference type="Proteomes" id="UP000642920"/>
    </source>
</evidence>
<comment type="caution">
    <text evidence="7">The sequence shown here is derived from an EMBL/GenBank/DDBJ whole genome shotgun (WGS) entry which is preliminary data.</text>
</comment>
<dbReference type="GO" id="GO:0042803">
    <property type="term" value="F:protein homodimerization activity"/>
    <property type="evidence" value="ECO:0007669"/>
    <property type="project" value="InterPro"/>
</dbReference>
<keyword evidence="3" id="KW-0963">Cytoplasm</keyword>
<dbReference type="Gene3D" id="2.30.22.10">
    <property type="entry name" value="Head domain of nucleotide exchange factor GrpE"/>
    <property type="match status" value="1"/>
</dbReference>
<dbReference type="HAMAP" id="MF_01151">
    <property type="entry name" value="GrpE"/>
    <property type="match status" value="1"/>
</dbReference>
<dbReference type="GO" id="GO:0000774">
    <property type="term" value="F:adenyl-nucleotide exchange factor activity"/>
    <property type="evidence" value="ECO:0007669"/>
    <property type="project" value="InterPro"/>
</dbReference>
<dbReference type="PRINTS" id="PR00773">
    <property type="entry name" value="GRPEPROTEIN"/>
</dbReference>
<proteinExistence type="inferred from homology"/>
<reference evidence="7" key="1">
    <citation type="submission" date="2021-01" db="EMBL/GenBank/DDBJ databases">
        <title>Marivirga sp. nov., isolated from intertidal surface sediments.</title>
        <authorList>
            <person name="Zhang M."/>
        </authorList>
    </citation>
    <scope>NUCLEOTIDE SEQUENCE</scope>
    <source>
        <strain evidence="7">SM1354</strain>
    </source>
</reference>
<dbReference type="InterPro" id="IPR009012">
    <property type="entry name" value="GrpE_head"/>
</dbReference>
<evidence type="ECO:0000256" key="6">
    <source>
        <dbReference type="SAM" id="MobiDB-lite"/>
    </source>
</evidence>
<dbReference type="Gene3D" id="3.90.20.20">
    <property type="match status" value="1"/>
</dbReference>
<dbReference type="GO" id="GO:0051087">
    <property type="term" value="F:protein-folding chaperone binding"/>
    <property type="evidence" value="ECO:0007669"/>
    <property type="project" value="InterPro"/>
</dbReference>
<comment type="subcellular location">
    <subcellularLocation>
        <location evidence="3">Cytoplasm</location>
    </subcellularLocation>
</comment>
<keyword evidence="2 3" id="KW-0143">Chaperone</keyword>
<keyword evidence="3 4" id="KW-0346">Stress response</keyword>
<evidence type="ECO:0000256" key="2">
    <source>
        <dbReference type="ARBA" id="ARBA00023186"/>
    </source>
</evidence>
<name>A0A937AE86_9BACT</name>
<dbReference type="PROSITE" id="PS01071">
    <property type="entry name" value="GRPE"/>
    <property type="match status" value="1"/>
</dbReference>
<sequence>MATKETEEKDIKNQQEEAENNNSSEETQAENVQDEQVDEQNEVEEEEELSAEEKLQIEVAEAKDKYLRLYSEFENFRRRNAKERLELVKTASADLISELLPVVDDFERATKSFAENEANAEMLEGVNLIKNKFIKVLESKGLQAMDSDAGIEFDPEFHEAITKIPAPDEKLKGKVVDVVEKGYLLNDKVIRFAKVVIGE</sequence>
<comment type="function">
    <text evidence="3 4">Participates actively in the response to hyperosmotic and heat shock by preventing the aggregation of stress-denatured proteins, in association with DnaK and GrpE. It is the nucleotide exchange factor for DnaK and may function as a thermosensor. Unfolded proteins bind initially to DnaJ; upon interaction with the DnaJ-bound protein, DnaK hydrolyzes its bound ATP, resulting in the formation of a stable complex. GrpE releases ADP from DnaK; ATP binding to DnaK triggers the release of the substrate protein, thus completing the reaction cycle. Several rounds of ATP-dependent interactions between DnaJ, DnaK and GrpE are required for fully efficient folding.</text>
</comment>
<organism evidence="7 8">
    <name type="scientific">Marivirga atlantica</name>
    <dbReference type="NCBI Taxonomy" id="1548457"/>
    <lineage>
        <taxon>Bacteria</taxon>
        <taxon>Pseudomonadati</taxon>
        <taxon>Bacteroidota</taxon>
        <taxon>Cytophagia</taxon>
        <taxon>Cytophagales</taxon>
        <taxon>Marivirgaceae</taxon>
        <taxon>Marivirga</taxon>
    </lineage>
</organism>
<dbReference type="CDD" id="cd00446">
    <property type="entry name" value="GrpE"/>
    <property type="match status" value="1"/>
</dbReference>
<dbReference type="RefSeq" id="WP_201917175.1">
    <property type="nucleotide sequence ID" value="NZ_JAERQG010000001.1"/>
</dbReference>
<protein>
    <recommendedName>
        <fullName evidence="3 4">Protein GrpE</fullName>
    </recommendedName>
    <alternativeName>
        <fullName evidence="3">HSP-70 cofactor</fullName>
    </alternativeName>
</protein>
<dbReference type="AlphaFoldDB" id="A0A937AE86"/>
<comment type="subunit">
    <text evidence="3">Homodimer.</text>
</comment>
<evidence type="ECO:0000256" key="5">
    <source>
        <dbReference type="RuleBase" id="RU004478"/>
    </source>
</evidence>
<comment type="similarity">
    <text evidence="1 3 5">Belongs to the GrpE family.</text>
</comment>
<evidence type="ECO:0000313" key="7">
    <source>
        <dbReference type="EMBL" id="MBL0764004.1"/>
    </source>
</evidence>
<dbReference type="SUPFAM" id="SSF58014">
    <property type="entry name" value="Coiled-coil domain of nucleotide exchange factor GrpE"/>
    <property type="match status" value="1"/>
</dbReference>
<dbReference type="EMBL" id="JAERQG010000001">
    <property type="protein sequence ID" value="MBL0764004.1"/>
    <property type="molecule type" value="Genomic_DNA"/>
</dbReference>
<dbReference type="GO" id="GO:0005737">
    <property type="term" value="C:cytoplasm"/>
    <property type="evidence" value="ECO:0007669"/>
    <property type="project" value="UniProtKB-SubCell"/>
</dbReference>
<dbReference type="GO" id="GO:0051082">
    <property type="term" value="F:unfolded protein binding"/>
    <property type="evidence" value="ECO:0007669"/>
    <property type="project" value="TreeGrafter"/>
</dbReference>
<evidence type="ECO:0000256" key="1">
    <source>
        <dbReference type="ARBA" id="ARBA00009054"/>
    </source>
</evidence>
<feature type="compositionally biased region" description="Basic and acidic residues" evidence="6">
    <location>
        <begin position="1"/>
        <end position="15"/>
    </location>
</feature>
<feature type="compositionally biased region" description="Low complexity" evidence="6">
    <location>
        <begin position="20"/>
        <end position="31"/>
    </location>
</feature>
<dbReference type="PANTHER" id="PTHR21237:SF23">
    <property type="entry name" value="GRPE PROTEIN HOMOLOG, MITOCHONDRIAL"/>
    <property type="match status" value="1"/>
</dbReference>
<evidence type="ECO:0000256" key="4">
    <source>
        <dbReference type="RuleBase" id="RU000639"/>
    </source>
</evidence>
<dbReference type="GO" id="GO:0006457">
    <property type="term" value="P:protein folding"/>
    <property type="evidence" value="ECO:0007669"/>
    <property type="project" value="InterPro"/>
</dbReference>
<feature type="region of interest" description="Disordered" evidence="6">
    <location>
        <begin position="1"/>
        <end position="54"/>
    </location>
</feature>
<dbReference type="SUPFAM" id="SSF51064">
    <property type="entry name" value="Head domain of nucleotide exchange factor GrpE"/>
    <property type="match status" value="1"/>
</dbReference>
<evidence type="ECO:0000256" key="3">
    <source>
        <dbReference type="HAMAP-Rule" id="MF_01151"/>
    </source>
</evidence>
<feature type="compositionally biased region" description="Acidic residues" evidence="6">
    <location>
        <begin position="32"/>
        <end position="50"/>
    </location>
</feature>
<dbReference type="PANTHER" id="PTHR21237">
    <property type="entry name" value="GRPE PROTEIN"/>
    <property type="match status" value="1"/>
</dbReference>
<gene>
    <name evidence="3" type="primary">grpE</name>
    <name evidence="7" type="ORF">JKP34_01995</name>
</gene>
<dbReference type="Pfam" id="PF01025">
    <property type="entry name" value="GrpE"/>
    <property type="match status" value="1"/>
</dbReference>